<keyword evidence="2" id="KW-1185">Reference proteome</keyword>
<organism evidence="1 2">
    <name type="scientific">Caerostris extrusa</name>
    <name type="common">Bark spider</name>
    <name type="synonym">Caerostris bankana</name>
    <dbReference type="NCBI Taxonomy" id="172846"/>
    <lineage>
        <taxon>Eukaryota</taxon>
        <taxon>Metazoa</taxon>
        <taxon>Ecdysozoa</taxon>
        <taxon>Arthropoda</taxon>
        <taxon>Chelicerata</taxon>
        <taxon>Arachnida</taxon>
        <taxon>Araneae</taxon>
        <taxon>Araneomorphae</taxon>
        <taxon>Entelegynae</taxon>
        <taxon>Araneoidea</taxon>
        <taxon>Araneidae</taxon>
        <taxon>Caerostris</taxon>
    </lineage>
</organism>
<sequence length="83" mass="9297">MNQWGFAGCVMNVRVTPYFSYNKGCRNWQPDLSPVKVPQAGHSHTIPVGACLGSRLPRASCMVGHVVNSLPFSYGRYCWRHLT</sequence>
<reference evidence="1 2" key="1">
    <citation type="submission" date="2021-06" db="EMBL/GenBank/DDBJ databases">
        <title>Caerostris extrusa draft genome.</title>
        <authorList>
            <person name="Kono N."/>
            <person name="Arakawa K."/>
        </authorList>
    </citation>
    <scope>NUCLEOTIDE SEQUENCE [LARGE SCALE GENOMIC DNA]</scope>
</reference>
<name>A0AAV4MF99_CAEEX</name>
<proteinExistence type="predicted"/>
<evidence type="ECO:0000313" key="2">
    <source>
        <dbReference type="Proteomes" id="UP001054945"/>
    </source>
</evidence>
<dbReference type="EMBL" id="BPLR01002147">
    <property type="protein sequence ID" value="GIX70515.1"/>
    <property type="molecule type" value="Genomic_DNA"/>
</dbReference>
<protein>
    <submittedName>
        <fullName evidence="1">Uncharacterized protein</fullName>
    </submittedName>
</protein>
<comment type="caution">
    <text evidence="1">The sequence shown here is derived from an EMBL/GenBank/DDBJ whole genome shotgun (WGS) entry which is preliminary data.</text>
</comment>
<accession>A0AAV4MF99</accession>
<evidence type="ECO:0000313" key="1">
    <source>
        <dbReference type="EMBL" id="GIX70515.1"/>
    </source>
</evidence>
<dbReference type="AlphaFoldDB" id="A0AAV4MF99"/>
<dbReference type="Proteomes" id="UP001054945">
    <property type="component" value="Unassembled WGS sequence"/>
</dbReference>
<gene>
    <name evidence="1" type="ORF">CEXT_321521</name>
</gene>